<feature type="transmembrane region" description="Helical" evidence="8">
    <location>
        <begin position="54"/>
        <end position="73"/>
    </location>
</feature>
<feature type="transmembrane region" description="Helical" evidence="8">
    <location>
        <begin position="253"/>
        <end position="277"/>
    </location>
</feature>
<dbReference type="PANTHER" id="PTHR23502">
    <property type="entry name" value="MAJOR FACILITATOR SUPERFAMILY"/>
    <property type="match status" value="1"/>
</dbReference>
<evidence type="ECO:0000256" key="4">
    <source>
        <dbReference type="ARBA" id="ARBA00022475"/>
    </source>
</evidence>
<feature type="transmembrane region" description="Helical" evidence="8">
    <location>
        <begin position="170"/>
        <end position="191"/>
    </location>
</feature>
<dbReference type="NCBIfam" id="TIGR00710">
    <property type="entry name" value="efflux_Bcr_CflA"/>
    <property type="match status" value="1"/>
</dbReference>
<dbReference type="Gene3D" id="1.20.1720.10">
    <property type="entry name" value="Multidrug resistance protein D"/>
    <property type="match status" value="1"/>
</dbReference>
<feature type="transmembrane region" description="Helical" evidence="8">
    <location>
        <begin position="289"/>
        <end position="310"/>
    </location>
</feature>
<comment type="similarity">
    <text evidence="2">Belongs to the major facilitator superfamily. Bcr/CmlA family.</text>
</comment>
<gene>
    <name evidence="10" type="ORF">EV385_0701</name>
</gene>
<feature type="transmembrane region" description="Helical" evidence="8">
    <location>
        <begin position="12"/>
        <end position="34"/>
    </location>
</feature>
<proteinExistence type="inferred from homology"/>
<evidence type="ECO:0000259" key="9">
    <source>
        <dbReference type="PROSITE" id="PS50850"/>
    </source>
</evidence>
<accession>A0A4Q7ZE56</accession>
<evidence type="ECO:0000256" key="8">
    <source>
        <dbReference type="SAM" id="Phobius"/>
    </source>
</evidence>
<evidence type="ECO:0000313" key="11">
    <source>
        <dbReference type="Proteomes" id="UP000292564"/>
    </source>
</evidence>
<protein>
    <submittedName>
        <fullName evidence="10">DHA1 family bicyclomycin/chloramphenicol resistance-like MFS transporter</fullName>
    </submittedName>
</protein>
<dbReference type="CDD" id="cd17320">
    <property type="entry name" value="MFS_MdfA_MDR_like"/>
    <property type="match status" value="1"/>
</dbReference>
<feature type="transmembrane region" description="Helical" evidence="8">
    <location>
        <begin position="316"/>
        <end position="339"/>
    </location>
</feature>
<dbReference type="PANTHER" id="PTHR23502:SF132">
    <property type="entry name" value="POLYAMINE TRANSPORTER 2-RELATED"/>
    <property type="match status" value="1"/>
</dbReference>
<evidence type="ECO:0000256" key="3">
    <source>
        <dbReference type="ARBA" id="ARBA00022448"/>
    </source>
</evidence>
<dbReference type="GO" id="GO:0005886">
    <property type="term" value="C:plasma membrane"/>
    <property type="evidence" value="ECO:0007669"/>
    <property type="project" value="UniProtKB-SubCell"/>
</dbReference>
<evidence type="ECO:0000256" key="7">
    <source>
        <dbReference type="ARBA" id="ARBA00023136"/>
    </source>
</evidence>
<dbReference type="EMBL" id="SHKY01000001">
    <property type="protein sequence ID" value="RZU48967.1"/>
    <property type="molecule type" value="Genomic_DNA"/>
</dbReference>
<dbReference type="SUPFAM" id="SSF103473">
    <property type="entry name" value="MFS general substrate transporter"/>
    <property type="match status" value="1"/>
</dbReference>
<keyword evidence="6 8" id="KW-1133">Transmembrane helix</keyword>
<feature type="transmembrane region" description="Helical" evidence="8">
    <location>
        <begin position="377"/>
        <end position="397"/>
    </location>
</feature>
<dbReference type="PROSITE" id="PS50850">
    <property type="entry name" value="MFS"/>
    <property type="match status" value="1"/>
</dbReference>
<organism evidence="10 11">
    <name type="scientific">Krasilnikovia cinnamomea</name>
    <dbReference type="NCBI Taxonomy" id="349313"/>
    <lineage>
        <taxon>Bacteria</taxon>
        <taxon>Bacillati</taxon>
        <taxon>Actinomycetota</taxon>
        <taxon>Actinomycetes</taxon>
        <taxon>Micromonosporales</taxon>
        <taxon>Micromonosporaceae</taxon>
        <taxon>Krasilnikovia</taxon>
    </lineage>
</organism>
<reference evidence="10 11" key="1">
    <citation type="submission" date="2019-02" db="EMBL/GenBank/DDBJ databases">
        <title>Sequencing the genomes of 1000 actinobacteria strains.</title>
        <authorList>
            <person name="Klenk H.-P."/>
        </authorList>
    </citation>
    <scope>NUCLEOTIDE SEQUENCE [LARGE SCALE GENOMIC DNA]</scope>
    <source>
        <strain evidence="10 11">DSM 45162</strain>
    </source>
</reference>
<evidence type="ECO:0000256" key="6">
    <source>
        <dbReference type="ARBA" id="ARBA00022989"/>
    </source>
</evidence>
<keyword evidence="7 8" id="KW-0472">Membrane</keyword>
<dbReference type="PROSITE" id="PS00216">
    <property type="entry name" value="SUGAR_TRANSPORT_1"/>
    <property type="match status" value="1"/>
</dbReference>
<keyword evidence="11" id="KW-1185">Reference proteome</keyword>
<dbReference type="FunFam" id="1.20.1720.10:FF:000005">
    <property type="entry name" value="Bcr/CflA family efflux transporter"/>
    <property type="match status" value="1"/>
</dbReference>
<dbReference type="Pfam" id="PF07690">
    <property type="entry name" value="MFS_1"/>
    <property type="match status" value="1"/>
</dbReference>
<dbReference type="InterPro" id="IPR011701">
    <property type="entry name" value="MFS"/>
</dbReference>
<feature type="transmembrane region" description="Helical" evidence="8">
    <location>
        <begin position="110"/>
        <end position="131"/>
    </location>
</feature>
<sequence>MRGVSASIKRPAAPHGPLLVVMLGLTTAIGPLSLDMYLPAFPAIAADFGVPDAQVQLSLTTCLIGLALGQLVGGPLSDRWGRRRPIVFSVAAYALVSLLCALSPSAPVLVALRLLQGLAGGFGVVVARAIVRDLYSGVAAAKFFSQLTLIFGVAPIAAPALGSAVLRVTAWPGVFVALGAIAALLAVLVAARMPETLPESRRARGGLAETARVAGRLLTDRGYLTFALGQGFAFAAMFAYISGSSFVFQDGYGISPTAFSLLFGLNAAGLIGVSQANRRLLDRFTPTRLLIGGLVTQTCGAVAVLVAAALGSLAGLAAALFVVVASIGMVMPNGTALALDRYPQRAGTAAAVLGGIQSVVAAFAAPLVGLGDAGTGVPMGVVVLGFAALGLLVTTTLRPRQPHELVRADSPP</sequence>
<feature type="transmembrane region" description="Helical" evidence="8">
    <location>
        <begin position="143"/>
        <end position="164"/>
    </location>
</feature>
<comment type="caution">
    <text evidence="10">The sequence shown here is derived from an EMBL/GenBank/DDBJ whole genome shotgun (WGS) entry which is preliminary data.</text>
</comment>
<dbReference type="GO" id="GO:0042910">
    <property type="term" value="F:xenobiotic transmembrane transporter activity"/>
    <property type="evidence" value="ECO:0007669"/>
    <property type="project" value="InterPro"/>
</dbReference>
<comment type="subcellular location">
    <subcellularLocation>
        <location evidence="1">Cell membrane</location>
        <topology evidence="1">Multi-pass membrane protein</topology>
    </subcellularLocation>
</comment>
<evidence type="ECO:0000256" key="2">
    <source>
        <dbReference type="ARBA" id="ARBA00006236"/>
    </source>
</evidence>
<dbReference type="Proteomes" id="UP000292564">
    <property type="component" value="Unassembled WGS sequence"/>
</dbReference>
<feature type="transmembrane region" description="Helical" evidence="8">
    <location>
        <begin position="85"/>
        <end position="104"/>
    </location>
</feature>
<evidence type="ECO:0000256" key="1">
    <source>
        <dbReference type="ARBA" id="ARBA00004651"/>
    </source>
</evidence>
<dbReference type="InterPro" id="IPR020846">
    <property type="entry name" value="MFS_dom"/>
</dbReference>
<dbReference type="AlphaFoldDB" id="A0A4Q7ZE56"/>
<feature type="domain" description="Major facilitator superfamily (MFS) profile" evidence="9">
    <location>
        <begin position="19"/>
        <end position="402"/>
    </location>
</feature>
<dbReference type="GO" id="GO:1990961">
    <property type="term" value="P:xenobiotic detoxification by transmembrane export across the plasma membrane"/>
    <property type="evidence" value="ECO:0007669"/>
    <property type="project" value="InterPro"/>
</dbReference>
<feature type="transmembrane region" description="Helical" evidence="8">
    <location>
        <begin position="351"/>
        <end position="371"/>
    </location>
</feature>
<feature type="transmembrane region" description="Helical" evidence="8">
    <location>
        <begin position="222"/>
        <end position="241"/>
    </location>
</feature>
<name>A0A4Q7ZE56_9ACTN</name>
<evidence type="ECO:0000313" key="10">
    <source>
        <dbReference type="EMBL" id="RZU48967.1"/>
    </source>
</evidence>
<dbReference type="InterPro" id="IPR005829">
    <property type="entry name" value="Sugar_transporter_CS"/>
</dbReference>
<evidence type="ECO:0000256" key="5">
    <source>
        <dbReference type="ARBA" id="ARBA00022692"/>
    </source>
</evidence>
<keyword evidence="5 8" id="KW-0812">Transmembrane</keyword>
<keyword evidence="3" id="KW-0813">Transport</keyword>
<dbReference type="InterPro" id="IPR004812">
    <property type="entry name" value="Efflux_drug-R_Bcr/CmlA"/>
</dbReference>
<keyword evidence="4" id="KW-1003">Cell membrane</keyword>
<dbReference type="InterPro" id="IPR036259">
    <property type="entry name" value="MFS_trans_sf"/>
</dbReference>